<name>A0A9W6DBR6_9CLOT</name>
<keyword evidence="4" id="KW-1185">Reference proteome</keyword>
<dbReference type="AlphaFoldDB" id="A0A9W6DBR6"/>
<evidence type="ECO:0000313" key="4">
    <source>
        <dbReference type="Proteomes" id="UP001057868"/>
    </source>
</evidence>
<accession>A0A9W6DBR6</accession>
<dbReference type="PANTHER" id="PTHR35339">
    <property type="entry name" value="LINALOOL DEHYDRATASE_ISOMERASE DOMAIN-CONTAINING PROTEIN"/>
    <property type="match status" value="1"/>
</dbReference>
<protein>
    <recommendedName>
        <fullName evidence="5">DUF2264 domain-containing protein</fullName>
    </recommendedName>
</protein>
<dbReference type="RefSeq" id="WP_261853615.1">
    <property type="nucleotide sequence ID" value="NZ_BQXY01000006.1"/>
</dbReference>
<evidence type="ECO:0000259" key="2">
    <source>
        <dbReference type="Pfam" id="PF20938"/>
    </source>
</evidence>
<gene>
    <name evidence="3" type="ORF">CFOLD11_35570</name>
</gene>
<dbReference type="EMBL" id="BQXY01000006">
    <property type="protein sequence ID" value="GKU26730.1"/>
    <property type="molecule type" value="Genomic_DNA"/>
</dbReference>
<dbReference type="InterPro" id="IPR049237">
    <property type="entry name" value="DUF2264_C"/>
</dbReference>
<feature type="domain" description="DUF2264" evidence="1">
    <location>
        <begin position="7"/>
        <end position="348"/>
    </location>
</feature>
<dbReference type="PIRSF" id="PIRSF014753">
    <property type="entry name" value="UCP014753"/>
    <property type="match status" value="1"/>
</dbReference>
<evidence type="ECO:0000313" key="3">
    <source>
        <dbReference type="EMBL" id="GKU26730.1"/>
    </source>
</evidence>
<proteinExistence type="predicted"/>
<dbReference type="InterPro" id="IPR049349">
    <property type="entry name" value="DUF2264_N"/>
</dbReference>
<dbReference type="InterPro" id="IPR016624">
    <property type="entry name" value="UCP014753"/>
</dbReference>
<reference evidence="3" key="1">
    <citation type="journal article" date="2023" name="Int. J. Syst. Evol. Microbiol.">
        <title>&lt;i&gt;Clostridium folliculivorans&lt;/i&gt; sp. nov., isolated from soil samples of an organic paddy in Japan.</title>
        <authorList>
            <person name="Tazawa J."/>
            <person name="Kobayashi H."/>
            <person name="Tanizawa Y."/>
            <person name="Uchino A."/>
            <person name="Tanaka F."/>
            <person name="Urashima Y."/>
            <person name="Miura S."/>
            <person name="Sakamoto M."/>
            <person name="Ohkuma M."/>
            <person name="Tohno M."/>
        </authorList>
    </citation>
    <scope>NUCLEOTIDE SEQUENCE</scope>
    <source>
        <strain evidence="3">D1-1</strain>
    </source>
</reference>
<dbReference type="Proteomes" id="UP001057868">
    <property type="component" value="Unassembled WGS sequence"/>
</dbReference>
<evidence type="ECO:0008006" key="5">
    <source>
        <dbReference type="Google" id="ProtNLM"/>
    </source>
</evidence>
<organism evidence="3 4">
    <name type="scientific">Clostridium folliculivorans</name>
    <dbReference type="NCBI Taxonomy" id="2886038"/>
    <lineage>
        <taxon>Bacteria</taxon>
        <taxon>Bacillati</taxon>
        <taxon>Bacillota</taxon>
        <taxon>Clostridia</taxon>
        <taxon>Eubacteriales</taxon>
        <taxon>Clostridiaceae</taxon>
        <taxon>Clostridium</taxon>
    </lineage>
</organism>
<comment type="caution">
    <text evidence="3">The sequence shown here is derived from an EMBL/GenBank/DDBJ whole genome shotgun (WGS) entry which is preliminary data.</text>
</comment>
<sequence>MSTIENRSDLVKLTEEFLKPIMSKFSEGNAYLNFGVTEAHYGKKVAGFEAFSRPLWAVFFSLASGEELKELGYFIEGIKNGTNPNHKEYWGEVKDYSQKLVEMAVYGVGLIMAGDKLLAYFNEKEKANFLNWLSVEIQREVPDNNWHFFRILVSIGLKKVGWNFNKKVLEDSLERVEEFYIGDGWYSDGLTNQRDYYISFAMHFYGLIYAKAMKNEDSDRSKIFKRRAYIFAKDFIYWFDKEGKALPFGRSLTYRFAQCAFWSAMVNADLRPYSLGVMKGIILRHLRWWIKQPILSDDGLLTIGYGYGNISMAEEYNAPGSPYWAFKSFLILALKEDSEFWQAKEEPLPRIEEIHVIKPAFMILNHDEGSKHVFCITSGQYADFEPNHTQEKYTKFAYSNHFGFNISKDNYGIEKFAFDSCLAFSERDNYYRTRRRCDKIKIEGNTIFSEWHPWENVRVQTWLVALGQWHIRVHKINTKRKLDIIEGGFPVIASELRDICIEKEYFICKGENGVSAIVDLLNNREVLCKYTPPNSNVMYPSRMRIPGLYASVDEGERLFATAVLAHPDENTFDELWKFKPSMTILNSNIEITYKDEIIKLLLT</sequence>
<feature type="domain" description="DUF2264" evidence="2">
    <location>
        <begin position="353"/>
        <end position="580"/>
    </location>
</feature>
<evidence type="ECO:0000259" key="1">
    <source>
        <dbReference type="Pfam" id="PF10022"/>
    </source>
</evidence>
<dbReference type="Pfam" id="PF10022">
    <property type="entry name" value="DUF2264"/>
    <property type="match status" value="1"/>
</dbReference>
<dbReference type="PANTHER" id="PTHR35339:SF4">
    <property type="entry name" value="LINALOOL DEHYDRATASE_ISOMERASE DOMAIN-CONTAINING PROTEIN"/>
    <property type="match status" value="1"/>
</dbReference>
<dbReference type="Pfam" id="PF20938">
    <property type="entry name" value="DUF2264_C"/>
    <property type="match status" value="1"/>
</dbReference>